<dbReference type="Proteomes" id="UP000178744">
    <property type="component" value="Unassembled WGS sequence"/>
</dbReference>
<comment type="similarity">
    <text evidence="1">Belongs to the UPF0213 family.</text>
</comment>
<dbReference type="CDD" id="cd10449">
    <property type="entry name" value="GIY-YIG_SLX1_like"/>
    <property type="match status" value="1"/>
</dbReference>
<dbReference type="InterPro" id="IPR000305">
    <property type="entry name" value="GIY-YIG_endonuc"/>
</dbReference>
<organism evidence="3 4">
    <name type="scientific">Candidatus Colwellbacteria bacterium RIFCSPLOWO2_01_FULL_48_10</name>
    <dbReference type="NCBI Taxonomy" id="1797690"/>
    <lineage>
        <taxon>Bacteria</taxon>
        <taxon>Candidatus Colwelliibacteriota</taxon>
    </lineage>
</organism>
<dbReference type="PROSITE" id="PS50164">
    <property type="entry name" value="GIY_YIG"/>
    <property type="match status" value="1"/>
</dbReference>
<protein>
    <recommendedName>
        <fullName evidence="2">GIY-YIG domain-containing protein</fullName>
    </recommendedName>
</protein>
<evidence type="ECO:0000256" key="1">
    <source>
        <dbReference type="ARBA" id="ARBA00007435"/>
    </source>
</evidence>
<evidence type="ECO:0000313" key="4">
    <source>
        <dbReference type="Proteomes" id="UP000178744"/>
    </source>
</evidence>
<sequence length="81" mass="9734">MYFIYILESLKDSNHYVGLTSDVDKRLKYHNSGYVKSTKHRMSFKLVYKEKYQTRLEAREREKYLKSYSGSKEKLSILEAL</sequence>
<dbReference type="STRING" id="1797690.A3B23_00495"/>
<dbReference type="PANTHER" id="PTHR34477">
    <property type="entry name" value="UPF0213 PROTEIN YHBQ"/>
    <property type="match status" value="1"/>
</dbReference>
<dbReference type="PANTHER" id="PTHR34477:SF1">
    <property type="entry name" value="UPF0213 PROTEIN YHBQ"/>
    <property type="match status" value="1"/>
</dbReference>
<name>A0A1G1Z3E2_9BACT</name>
<dbReference type="InterPro" id="IPR050190">
    <property type="entry name" value="UPF0213_domain"/>
</dbReference>
<evidence type="ECO:0000259" key="2">
    <source>
        <dbReference type="PROSITE" id="PS50164"/>
    </source>
</evidence>
<gene>
    <name evidence="3" type="ORF">A3B23_00495</name>
</gene>
<proteinExistence type="inferred from homology"/>
<feature type="domain" description="GIY-YIG" evidence="2">
    <location>
        <begin position="1"/>
        <end position="77"/>
    </location>
</feature>
<dbReference type="SUPFAM" id="SSF82771">
    <property type="entry name" value="GIY-YIG endonuclease"/>
    <property type="match status" value="1"/>
</dbReference>
<dbReference type="EMBL" id="MHIY01000032">
    <property type="protein sequence ID" value="OGY59145.1"/>
    <property type="molecule type" value="Genomic_DNA"/>
</dbReference>
<dbReference type="AlphaFoldDB" id="A0A1G1Z3E2"/>
<reference evidence="3 4" key="1">
    <citation type="journal article" date="2016" name="Nat. Commun.">
        <title>Thousands of microbial genomes shed light on interconnected biogeochemical processes in an aquifer system.</title>
        <authorList>
            <person name="Anantharaman K."/>
            <person name="Brown C.T."/>
            <person name="Hug L.A."/>
            <person name="Sharon I."/>
            <person name="Castelle C.J."/>
            <person name="Probst A.J."/>
            <person name="Thomas B.C."/>
            <person name="Singh A."/>
            <person name="Wilkins M.J."/>
            <person name="Karaoz U."/>
            <person name="Brodie E.L."/>
            <person name="Williams K.H."/>
            <person name="Hubbard S.S."/>
            <person name="Banfield J.F."/>
        </authorList>
    </citation>
    <scope>NUCLEOTIDE SEQUENCE [LARGE SCALE GENOMIC DNA]</scope>
</reference>
<evidence type="ECO:0000313" key="3">
    <source>
        <dbReference type="EMBL" id="OGY59145.1"/>
    </source>
</evidence>
<dbReference type="Pfam" id="PF01541">
    <property type="entry name" value="GIY-YIG"/>
    <property type="match status" value="1"/>
</dbReference>
<dbReference type="InterPro" id="IPR035901">
    <property type="entry name" value="GIY-YIG_endonuc_sf"/>
</dbReference>
<accession>A0A1G1Z3E2</accession>
<comment type="caution">
    <text evidence="3">The sequence shown here is derived from an EMBL/GenBank/DDBJ whole genome shotgun (WGS) entry which is preliminary data.</text>
</comment>
<dbReference type="Gene3D" id="3.40.1440.10">
    <property type="entry name" value="GIY-YIG endonuclease"/>
    <property type="match status" value="1"/>
</dbReference>